<gene>
    <name evidence="2" type="ORF">C1E24_17410</name>
</gene>
<dbReference type="SUPFAM" id="SSF53067">
    <property type="entry name" value="Actin-like ATPase domain"/>
    <property type="match status" value="2"/>
</dbReference>
<dbReference type="Gene3D" id="3.30.420.40">
    <property type="match status" value="2"/>
</dbReference>
<evidence type="ECO:0000256" key="1">
    <source>
        <dbReference type="ARBA" id="ARBA00006479"/>
    </source>
</evidence>
<dbReference type="Proteomes" id="UP000309186">
    <property type="component" value="Unassembled WGS sequence"/>
</dbReference>
<dbReference type="Gene3D" id="1.10.10.10">
    <property type="entry name" value="Winged helix-like DNA-binding domain superfamily/Winged helix DNA-binding domain"/>
    <property type="match status" value="1"/>
</dbReference>
<evidence type="ECO:0000313" key="3">
    <source>
        <dbReference type="Proteomes" id="UP000309186"/>
    </source>
</evidence>
<evidence type="ECO:0000313" key="2">
    <source>
        <dbReference type="EMBL" id="TLX45693.1"/>
    </source>
</evidence>
<dbReference type="InterPro" id="IPR036390">
    <property type="entry name" value="WH_DNA-bd_sf"/>
</dbReference>
<dbReference type="RefSeq" id="WP_138483629.1">
    <property type="nucleotide sequence ID" value="NZ_PPSW01000030.1"/>
</dbReference>
<reference evidence="2 3" key="1">
    <citation type="submission" date="2018-01" db="EMBL/GenBank/DDBJ databases">
        <title>Co-occurrence of chitin degradation, pigmentation and bioactivity in marine Pseudoalteromonas.</title>
        <authorList>
            <person name="Paulsen S."/>
            <person name="Gram L."/>
            <person name="Machado H."/>
        </authorList>
    </citation>
    <scope>NUCLEOTIDE SEQUENCE [LARGE SCALE GENOMIC DNA]</scope>
    <source>
        <strain evidence="2 3">S3663</strain>
    </source>
</reference>
<dbReference type="InterPro" id="IPR043129">
    <property type="entry name" value="ATPase_NBD"/>
</dbReference>
<comment type="caution">
    <text evidence="2">The sequence shown here is derived from an EMBL/GenBank/DDBJ whole genome shotgun (WGS) entry which is preliminary data.</text>
</comment>
<dbReference type="OrthoDB" id="8595273at2"/>
<dbReference type="PANTHER" id="PTHR18964:SF149">
    <property type="entry name" value="BIFUNCTIONAL UDP-N-ACETYLGLUCOSAMINE 2-EPIMERASE_N-ACETYLMANNOSAMINE KINASE"/>
    <property type="match status" value="1"/>
</dbReference>
<dbReference type="SUPFAM" id="SSF46785">
    <property type="entry name" value="Winged helix' DNA-binding domain"/>
    <property type="match status" value="1"/>
</dbReference>
<dbReference type="InterPro" id="IPR000600">
    <property type="entry name" value="ROK"/>
</dbReference>
<organism evidence="2 3">
    <name type="scientific">Pseudoalteromonas phenolica</name>
    <dbReference type="NCBI Taxonomy" id="161398"/>
    <lineage>
        <taxon>Bacteria</taxon>
        <taxon>Pseudomonadati</taxon>
        <taxon>Pseudomonadota</taxon>
        <taxon>Gammaproteobacteria</taxon>
        <taxon>Alteromonadales</taxon>
        <taxon>Pseudoalteromonadaceae</taxon>
        <taxon>Pseudoalteromonas</taxon>
    </lineage>
</organism>
<dbReference type="PANTHER" id="PTHR18964">
    <property type="entry name" value="ROK (REPRESSOR, ORF, KINASE) FAMILY"/>
    <property type="match status" value="1"/>
</dbReference>
<sequence length="394" mass="43235">MIGSNAKQNKALNLRLVLAQIVALGPISRVEIARNTHLTKQTITNMVEALLAQNLVTEVGIKKSEGAGKPSKMLCLNETAAYSVAVRVTNTELHVALFKLNGECINSLHTQCSHSELLEKTAYLVNTLLNIDNIDKSQVLGVGFSMQDSAHLALESHLTAQKIQQDLAQQLALPIAIETSAAAAASYQMLFGEAKDLHNFIYVHLGNRVEAAVVYDRKILLGQNGLTGAIGDIFVTPETDDKTGELGRLNDFVSLQSLKAQLKDTKLTQDMLLSELNEENKVVLNWVDKAEEPLRIAIHTLESLLNTQTIILGGDINDWLLDKLLTQLRPYIPSIAQYGERNVIRLIKTPDVSQIAMKGLATLPLHAALSFENMQTLYTPDNLIPSDLQSLIYG</sequence>
<dbReference type="Pfam" id="PF00480">
    <property type="entry name" value="ROK"/>
    <property type="match status" value="1"/>
</dbReference>
<protein>
    <submittedName>
        <fullName evidence="2">ROK family transcriptional regulator</fullName>
    </submittedName>
</protein>
<dbReference type="EMBL" id="PPSW01000030">
    <property type="protein sequence ID" value="TLX45693.1"/>
    <property type="molecule type" value="Genomic_DNA"/>
</dbReference>
<name>A0A5R9PXQ1_9GAMM</name>
<dbReference type="InterPro" id="IPR036388">
    <property type="entry name" value="WH-like_DNA-bd_sf"/>
</dbReference>
<proteinExistence type="inferred from homology"/>
<dbReference type="AlphaFoldDB" id="A0A5R9PXQ1"/>
<accession>A0A5R9PXQ1</accession>
<comment type="similarity">
    <text evidence="1">Belongs to the ROK (NagC/XylR) family.</text>
</comment>